<sequence>MTQKPATEIDLLRQQNEQLKSQLMATSVITEITKVMMSTPDLASVFRTMMLGIHDTMEFERIILFKVDPEGFVLRPVTWTGIPDALVKDLAVPLSFIEGGDIADTIFLNRPIFVDPVSAKDDPMGSLSPRSYLTIPIVTKSYTRCHEFHNCTIKECPAYNNPNPYCWTIQGSNQRHSHVSEDERRRLCVLCPLFKCNHVLWMDRPSSETLATSEDITVLSTLASQAGLILDNFQTYEDLKKANKELQRINVEINKINHDLKVAHDKINKDLEQAQEIQLSLLPQNLPKTERFSCAATYVPATKVGGDYYDLFQIGDGIYCMLVADVSGHGMAAALIMSMVKILIKSHTNIHSTRETLSEINRVLNQDIKTDNFVTMFYAILNLRENMLTYSSAGHNPILIIDKATRDSRQIKAEGIFLGVFDDAMVKDNVMPLKENHRMILYTDGLTEAENMSEEMYSLERLESIAKKTVNLSPEDAQTEIIRDFREFTGKAAIADDVTLMILDIN</sequence>
<dbReference type="Gene3D" id="3.30.450.40">
    <property type="match status" value="1"/>
</dbReference>
<dbReference type="Gene3D" id="3.60.40.10">
    <property type="entry name" value="PPM-type phosphatase domain"/>
    <property type="match status" value="1"/>
</dbReference>
<dbReference type="InterPro" id="IPR036457">
    <property type="entry name" value="PPM-type-like_dom_sf"/>
</dbReference>
<dbReference type="InterPro" id="IPR029016">
    <property type="entry name" value="GAF-like_dom_sf"/>
</dbReference>
<dbReference type="SUPFAM" id="SSF81606">
    <property type="entry name" value="PP2C-like"/>
    <property type="match status" value="1"/>
</dbReference>
<reference evidence="4 5" key="1">
    <citation type="journal article" date="2016" name="Nat. Commun.">
        <title>Thousands of microbial genomes shed light on interconnected biogeochemical processes in an aquifer system.</title>
        <authorList>
            <person name="Anantharaman K."/>
            <person name="Brown C.T."/>
            <person name="Hug L.A."/>
            <person name="Sharon I."/>
            <person name="Castelle C.J."/>
            <person name="Probst A.J."/>
            <person name="Thomas B.C."/>
            <person name="Singh A."/>
            <person name="Wilkins M.J."/>
            <person name="Karaoz U."/>
            <person name="Brodie E.L."/>
            <person name="Williams K.H."/>
            <person name="Hubbard S.S."/>
            <person name="Banfield J.F."/>
        </authorList>
    </citation>
    <scope>NUCLEOTIDE SEQUENCE [LARGE SCALE GENOMIC DNA]</scope>
</reference>
<dbReference type="InterPro" id="IPR052016">
    <property type="entry name" value="Bact_Sigma-Reg"/>
</dbReference>
<proteinExistence type="predicted"/>
<dbReference type="AlphaFoldDB" id="A0A1F7FFE6"/>
<organism evidence="4 5">
    <name type="scientific">Candidatus Raymondbacteria bacterium RIFOXYD12_FULL_49_13</name>
    <dbReference type="NCBI Taxonomy" id="1817890"/>
    <lineage>
        <taxon>Bacteria</taxon>
        <taxon>Raymondiibacteriota</taxon>
    </lineage>
</organism>
<evidence type="ECO:0000256" key="1">
    <source>
        <dbReference type="ARBA" id="ARBA00022801"/>
    </source>
</evidence>
<feature type="domain" description="PPM-type phosphatase" evidence="3">
    <location>
        <begin position="289"/>
        <end position="505"/>
    </location>
</feature>
<dbReference type="InterPro" id="IPR001932">
    <property type="entry name" value="PPM-type_phosphatase-like_dom"/>
</dbReference>
<keyword evidence="2" id="KW-0175">Coiled coil</keyword>
<evidence type="ECO:0000259" key="3">
    <source>
        <dbReference type="SMART" id="SM00331"/>
    </source>
</evidence>
<name>A0A1F7FFE6_UNCRA</name>
<comment type="caution">
    <text evidence="4">The sequence shown here is derived from an EMBL/GenBank/DDBJ whole genome shotgun (WGS) entry which is preliminary data.</text>
</comment>
<keyword evidence="1" id="KW-0378">Hydrolase</keyword>
<evidence type="ECO:0000313" key="4">
    <source>
        <dbReference type="EMBL" id="OGK05415.1"/>
    </source>
</evidence>
<dbReference type="GO" id="GO:0016791">
    <property type="term" value="F:phosphatase activity"/>
    <property type="evidence" value="ECO:0007669"/>
    <property type="project" value="TreeGrafter"/>
</dbReference>
<protein>
    <recommendedName>
        <fullName evidence="3">PPM-type phosphatase domain-containing protein</fullName>
    </recommendedName>
</protein>
<dbReference type="EMBL" id="MFYX01000056">
    <property type="protein sequence ID" value="OGK05415.1"/>
    <property type="molecule type" value="Genomic_DNA"/>
</dbReference>
<feature type="coiled-coil region" evidence="2">
    <location>
        <begin position="236"/>
        <end position="277"/>
    </location>
</feature>
<dbReference type="PANTHER" id="PTHR43156:SF2">
    <property type="entry name" value="STAGE II SPORULATION PROTEIN E"/>
    <property type="match status" value="1"/>
</dbReference>
<evidence type="ECO:0000313" key="5">
    <source>
        <dbReference type="Proteomes" id="UP000179243"/>
    </source>
</evidence>
<dbReference type="SMART" id="SM00331">
    <property type="entry name" value="PP2C_SIG"/>
    <property type="match status" value="1"/>
</dbReference>
<gene>
    <name evidence="4" type="ORF">A2519_03190</name>
</gene>
<dbReference type="SUPFAM" id="SSF55781">
    <property type="entry name" value="GAF domain-like"/>
    <property type="match status" value="2"/>
</dbReference>
<dbReference type="Proteomes" id="UP000179243">
    <property type="component" value="Unassembled WGS sequence"/>
</dbReference>
<dbReference type="PANTHER" id="PTHR43156">
    <property type="entry name" value="STAGE II SPORULATION PROTEIN E-RELATED"/>
    <property type="match status" value="1"/>
</dbReference>
<evidence type="ECO:0000256" key="2">
    <source>
        <dbReference type="SAM" id="Coils"/>
    </source>
</evidence>
<accession>A0A1F7FFE6</accession>
<dbReference type="Pfam" id="PF07228">
    <property type="entry name" value="SpoIIE"/>
    <property type="match status" value="1"/>
</dbReference>